<evidence type="ECO:0000256" key="10">
    <source>
        <dbReference type="ARBA" id="ARBA00023201"/>
    </source>
</evidence>
<dbReference type="NCBIfam" id="TIGR00813">
    <property type="entry name" value="sss"/>
    <property type="match status" value="1"/>
</dbReference>
<dbReference type="PANTHER" id="PTHR42985:SF47">
    <property type="entry name" value="INTEGRAL MEMBRANE TRANSPORT PROTEIN"/>
    <property type="match status" value="1"/>
</dbReference>
<evidence type="ECO:0000313" key="12">
    <source>
        <dbReference type="EMBL" id="SVA27200.1"/>
    </source>
</evidence>
<dbReference type="Gene3D" id="1.20.1730.10">
    <property type="entry name" value="Sodium/glucose cotransporter"/>
    <property type="match status" value="1"/>
</dbReference>
<evidence type="ECO:0000256" key="11">
    <source>
        <dbReference type="SAM" id="Phobius"/>
    </source>
</evidence>
<evidence type="ECO:0000256" key="6">
    <source>
        <dbReference type="ARBA" id="ARBA00022989"/>
    </source>
</evidence>
<evidence type="ECO:0000256" key="3">
    <source>
        <dbReference type="ARBA" id="ARBA00022448"/>
    </source>
</evidence>
<evidence type="ECO:0000256" key="4">
    <source>
        <dbReference type="ARBA" id="ARBA00022475"/>
    </source>
</evidence>
<keyword evidence="3" id="KW-0813">Transport</keyword>
<keyword evidence="10" id="KW-0739">Sodium transport</keyword>
<keyword evidence="9 11" id="KW-0472">Membrane</keyword>
<dbReference type="InterPro" id="IPR001734">
    <property type="entry name" value="Na/solute_symporter"/>
</dbReference>
<evidence type="ECO:0000256" key="8">
    <source>
        <dbReference type="ARBA" id="ARBA00023065"/>
    </source>
</evidence>
<dbReference type="CDD" id="cd11493">
    <property type="entry name" value="SLC5sbd_NIS-like_u1"/>
    <property type="match status" value="1"/>
</dbReference>
<keyword evidence="8" id="KW-0406">Ion transport</keyword>
<dbReference type="EMBL" id="UINC01006383">
    <property type="protein sequence ID" value="SVA27200.1"/>
    <property type="molecule type" value="Genomic_DNA"/>
</dbReference>
<dbReference type="PROSITE" id="PS50283">
    <property type="entry name" value="NA_SOLUT_SYMP_3"/>
    <property type="match status" value="1"/>
</dbReference>
<feature type="transmembrane region" description="Helical" evidence="11">
    <location>
        <begin position="222"/>
        <end position="240"/>
    </location>
</feature>
<dbReference type="AlphaFoldDB" id="A0A381UGE6"/>
<protein>
    <recommendedName>
        <fullName evidence="13">Sodium:solute symporter</fullName>
    </recommendedName>
</protein>
<feature type="transmembrane region" description="Helical" evidence="11">
    <location>
        <begin position="35"/>
        <end position="53"/>
    </location>
</feature>
<feature type="transmembrane region" description="Helical" evidence="11">
    <location>
        <begin position="363"/>
        <end position="382"/>
    </location>
</feature>
<sequence length="454" mass="48416">MLFLYLLVITGWGVWLGRGQRGGKDYFLGNRGLPWPAVMLSVVATETSTLTFLSIPGISYLGTLAFLQLTFGYLLGRIVIAGLLLPAYFKGNLNTAYVLLGSHFGETTQKVSSAVFMATRLLSDAVRLFVTAIPMAFITGWSYPMSIGVIGLATVIYTYFGGIKAVVWVDVVQMCLYVGGALVSMFALERLVPGGWVEILASAEEAGKTEIVQISFDPSVPYTIWAGLIGGGFLTMASHGTDQLIVQRILSCGDIVAAKKAMIGSGVAVIVQIFLFLLVGLGLWRYYEGIGFDSSDEIFAEFLVEALPPGISGLLVAGVFAAAMSSLSSSINALASSSTYDFFAVMFERDDAALLRIGKMFTLLWASLLIGGAVLFIPFSQGSAAVEVALSFSSIAYGGLLGAFMVAVFSISTDEFSVICGMLLAISVVTAIWVFARDIVAWPWFVPIGSTVTV</sequence>
<feature type="transmembrane region" description="Helical" evidence="11">
    <location>
        <begin position="416"/>
        <end position="436"/>
    </location>
</feature>
<feature type="transmembrane region" description="Helical" evidence="11">
    <location>
        <begin position="307"/>
        <end position="327"/>
    </location>
</feature>
<evidence type="ECO:0000256" key="7">
    <source>
        <dbReference type="ARBA" id="ARBA00023053"/>
    </source>
</evidence>
<evidence type="ECO:0000256" key="5">
    <source>
        <dbReference type="ARBA" id="ARBA00022692"/>
    </source>
</evidence>
<evidence type="ECO:0000256" key="9">
    <source>
        <dbReference type="ARBA" id="ARBA00023136"/>
    </source>
</evidence>
<keyword evidence="4" id="KW-1003">Cell membrane</keyword>
<feature type="non-terminal residue" evidence="12">
    <location>
        <position position="454"/>
    </location>
</feature>
<feature type="transmembrane region" description="Helical" evidence="11">
    <location>
        <begin position="65"/>
        <end position="89"/>
    </location>
</feature>
<gene>
    <name evidence="12" type="ORF">METZ01_LOCUS80054</name>
</gene>
<reference evidence="12" key="1">
    <citation type="submission" date="2018-05" db="EMBL/GenBank/DDBJ databases">
        <authorList>
            <person name="Lanie J.A."/>
            <person name="Ng W.-L."/>
            <person name="Kazmierczak K.M."/>
            <person name="Andrzejewski T.M."/>
            <person name="Davidsen T.M."/>
            <person name="Wayne K.J."/>
            <person name="Tettelin H."/>
            <person name="Glass J.I."/>
            <person name="Rusch D."/>
            <person name="Podicherti R."/>
            <person name="Tsui H.-C.T."/>
            <person name="Winkler M.E."/>
        </authorList>
    </citation>
    <scope>NUCLEOTIDE SEQUENCE</scope>
</reference>
<keyword evidence="7" id="KW-0915">Sodium</keyword>
<comment type="subcellular location">
    <subcellularLocation>
        <location evidence="1">Cell membrane</location>
        <topology evidence="1">Multi-pass membrane protein</topology>
    </subcellularLocation>
</comment>
<feature type="transmembrane region" description="Helical" evidence="11">
    <location>
        <begin position="261"/>
        <end position="287"/>
    </location>
</feature>
<feature type="transmembrane region" description="Helical" evidence="11">
    <location>
        <begin position="388"/>
        <end position="409"/>
    </location>
</feature>
<dbReference type="PANTHER" id="PTHR42985">
    <property type="entry name" value="SODIUM-COUPLED MONOCARBOXYLATE TRANSPORTER"/>
    <property type="match status" value="1"/>
</dbReference>
<feature type="transmembrane region" description="Helical" evidence="11">
    <location>
        <begin position="167"/>
        <end position="188"/>
    </location>
</feature>
<feature type="transmembrane region" description="Helical" evidence="11">
    <location>
        <begin position="141"/>
        <end position="160"/>
    </location>
</feature>
<evidence type="ECO:0008006" key="13">
    <source>
        <dbReference type="Google" id="ProtNLM"/>
    </source>
</evidence>
<organism evidence="12">
    <name type="scientific">marine metagenome</name>
    <dbReference type="NCBI Taxonomy" id="408172"/>
    <lineage>
        <taxon>unclassified sequences</taxon>
        <taxon>metagenomes</taxon>
        <taxon>ecological metagenomes</taxon>
    </lineage>
</organism>
<accession>A0A381UGE6</accession>
<name>A0A381UGE6_9ZZZZ</name>
<dbReference type="GO" id="GO:0005886">
    <property type="term" value="C:plasma membrane"/>
    <property type="evidence" value="ECO:0007669"/>
    <property type="project" value="UniProtKB-SubCell"/>
</dbReference>
<dbReference type="InterPro" id="IPR038377">
    <property type="entry name" value="Na/Glc_symporter_sf"/>
</dbReference>
<keyword evidence="6 11" id="KW-1133">Transmembrane helix</keyword>
<evidence type="ECO:0000256" key="2">
    <source>
        <dbReference type="ARBA" id="ARBA00006434"/>
    </source>
</evidence>
<keyword evidence="5 11" id="KW-0812">Transmembrane</keyword>
<comment type="similarity">
    <text evidence="2">Belongs to the sodium:solute symporter (SSF) (TC 2.A.21) family.</text>
</comment>
<dbReference type="Pfam" id="PF00474">
    <property type="entry name" value="SSF"/>
    <property type="match status" value="1"/>
</dbReference>
<proteinExistence type="inferred from homology"/>
<dbReference type="InterPro" id="IPR051163">
    <property type="entry name" value="Sodium:Solute_Symporter_SSF"/>
</dbReference>
<dbReference type="GO" id="GO:0015293">
    <property type="term" value="F:symporter activity"/>
    <property type="evidence" value="ECO:0007669"/>
    <property type="project" value="TreeGrafter"/>
</dbReference>
<dbReference type="GO" id="GO:0006814">
    <property type="term" value="P:sodium ion transport"/>
    <property type="evidence" value="ECO:0007669"/>
    <property type="project" value="UniProtKB-KW"/>
</dbReference>
<evidence type="ECO:0000256" key="1">
    <source>
        <dbReference type="ARBA" id="ARBA00004651"/>
    </source>
</evidence>